<proteinExistence type="predicted"/>
<feature type="non-terminal residue" evidence="1">
    <location>
        <position position="1"/>
    </location>
</feature>
<name>A0A9Q0N2M9_9DIPT</name>
<evidence type="ECO:0000313" key="1">
    <source>
        <dbReference type="EMBL" id="KAJ6641882.1"/>
    </source>
</evidence>
<reference evidence="1" key="1">
    <citation type="submission" date="2022-07" db="EMBL/GenBank/DDBJ databases">
        <authorList>
            <person name="Trinca V."/>
            <person name="Uliana J.V.C."/>
            <person name="Torres T.T."/>
            <person name="Ward R.J."/>
            <person name="Monesi N."/>
        </authorList>
    </citation>
    <scope>NUCLEOTIDE SEQUENCE</scope>
    <source>
        <strain evidence="1">HSMRA1968</strain>
        <tissue evidence="1">Whole embryos</tissue>
    </source>
</reference>
<organism evidence="1 2">
    <name type="scientific">Pseudolycoriella hygida</name>
    <dbReference type="NCBI Taxonomy" id="35572"/>
    <lineage>
        <taxon>Eukaryota</taxon>
        <taxon>Metazoa</taxon>
        <taxon>Ecdysozoa</taxon>
        <taxon>Arthropoda</taxon>
        <taxon>Hexapoda</taxon>
        <taxon>Insecta</taxon>
        <taxon>Pterygota</taxon>
        <taxon>Neoptera</taxon>
        <taxon>Endopterygota</taxon>
        <taxon>Diptera</taxon>
        <taxon>Nematocera</taxon>
        <taxon>Sciaroidea</taxon>
        <taxon>Sciaridae</taxon>
        <taxon>Pseudolycoriella</taxon>
    </lineage>
</organism>
<protein>
    <submittedName>
        <fullName evidence="1">Uncharacterized protein</fullName>
    </submittedName>
</protein>
<evidence type="ECO:0000313" key="2">
    <source>
        <dbReference type="Proteomes" id="UP001151699"/>
    </source>
</evidence>
<dbReference type="Proteomes" id="UP001151699">
    <property type="component" value="Chromosome B"/>
</dbReference>
<dbReference type="OrthoDB" id="18213at2759"/>
<accession>A0A9Q0N2M9</accession>
<dbReference type="EMBL" id="WJQU01000002">
    <property type="protein sequence ID" value="KAJ6641882.1"/>
    <property type="molecule type" value="Genomic_DNA"/>
</dbReference>
<gene>
    <name evidence="1" type="ORF">Bhyg_06827</name>
</gene>
<comment type="caution">
    <text evidence="1">The sequence shown here is derived from an EMBL/GenBank/DDBJ whole genome shotgun (WGS) entry which is preliminary data.</text>
</comment>
<dbReference type="AlphaFoldDB" id="A0A9Q0N2M9"/>
<keyword evidence="2" id="KW-1185">Reference proteome</keyword>
<sequence>MSLLGELKWAPFRPMDDFLTSSARFKDVSVNANATDTLVPRNFNSSPGRILVAISIALFGARQFL</sequence>